<dbReference type="SMART" id="SM00212">
    <property type="entry name" value="UBCc"/>
    <property type="match status" value="1"/>
</dbReference>
<dbReference type="InterPro" id="IPR000608">
    <property type="entry name" value="UBC"/>
</dbReference>
<dbReference type="OrthoDB" id="458288at2"/>
<dbReference type="Proteomes" id="UP000215027">
    <property type="component" value="Chromosome I"/>
</dbReference>
<sequence length="177" mass="20637">MSFDIRETRLRNDYQRVRDLANRSEFIHIVRTEGEPPEKYLIRYTCRGVEGISGANQPIYREQHEVTIYLHAEYPLKQPQLKWITPIFHPNIHITGAVCIGAWWPAKTLDELLLTLGEMVQYKNYEPRDPMNSKAAAWAIQRKSLFPIDRRELKGQSVADLIVIRDEESDDLGIKFG</sequence>
<evidence type="ECO:0000313" key="3">
    <source>
        <dbReference type="Proteomes" id="UP000215027"/>
    </source>
</evidence>
<dbReference type="EMBL" id="LN890655">
    <property type="protein sequence ID" value="CUS05252.2"/>
    <property type="molecule type" value="Genomic_DNA"/>
</dbReference>
<dbReference type="InterPro" id="IPR016135">
    <property type="entry name" value="UBQ-conjugating_enzyme/RWD"/>
</dbReference>
<name>A0A160T5X8_9CHLR</name>
<accession>A0A160T5X8</accession>
<dbReference type="Gene3D" id="3.10.110.10">
    <property type="entry name" value="Ubiquitin Conjugating Enzyme"/>
    <property type="match status" value="1"/>
</dbReference>
<evidence type="ECO:0000313" key="2">
    <source>
        <dbReference type="EMBL" id="CUS05252.2"/>
    </source>
</evidence>
<organism evidence="2 3">
    <name type="scientific">Candidatus Promineifilum breve</name>
    <dbReference type="NCBI Taxonomy" id="1806508"/>
    <lineage>
        <taxon>Bacteria</taxon>
        <taxon>Bacillati</taxon>
        <taxon>Chloroflexota</taxon>
        <taxon>Ardenticatenia</taxon>
        <taxon>Candidatus Promineifilales</taxon>
        <taxon>Candidatus Promineifilaceae</taxon>
        <taxon>Candidatus Promineifilum</taxon>
    </lineage>
</organism>
<proteinExistence type="predicted"/>
<gene>
    <name evidence="2" type="ORF">CFX0092_A3374</name>
</gene>
<dbReference type="PANTHER" id="PTHR24068">
    <property type="entry name" value="UBIQUITIN-CONJUGATING ENZYME E2"/>
    <property type="match status" value="1"/>
</dbReference>
<dbReference type="CDD" id="cd00195">
    <property type="entry name" value="UBCc_UEV"/>
    <property type="match status" value="1"/>
</dbReference>
<feature type="domain" description="UBC core" evidence="1">
    <location>
        <begin position="52"/>
        <end position="145"/>
    </location>
</feature>
<evidence type="ECO:0000259" key="1">
    <source>
        <dbReference type="Pfam" id="PF00179"/>
    </source>
</evidence>
<keyword evidence="3" id="KW-1185">Reference proteome</keyword>
<dbReference type="AlphaFoldDB" id="A0A160T5X8"/>
<protein>
    <recommendedName>
        <fullName evidence="1">UBC core domain-containing protein</fullName>
    </recommendedName>
</protein>
<reference evidence="2" key="1">
    <citation type="submission" date="2016-01" db="EMBL/GenBank/DDBJ databases">
        <authorList>
            <person name="Mcilroy J.S."/>
            <person name="Karst M S."/>
            <person name="Albertsen M."/>
        </authorList>
    </citation>
    <scope>NUCLEOTIDE SEQUENCE</scope>
    <source>
        <strain evidence="2">Cfx-K</strain>
    </source>
</reference>
<dbReference type="Pfam" id="PF00179">
    <property type="entry name" value="UQ_con"/>
    <property type="match status" value="1"/>
</dbReference>
<dbReference type="KEGG" id="pbf:CFX0092_A3374"/>
<dbReference type="RefSeq" id="WP_095044489.1">
    <property type="nucleotide sequence ID" value="NZ_LN890655.1"/>
</dbReference>
<dbReference type="SUPFAM" id="SSF54495">
    <property type="entry name" value="UBC-like"/>
    <property type="match status" value="1"/>
</dbReference>